<feature type="region of interest" description="Disordered" evidence="1">
    <location>
        <begin position="160"/>
        <end position="203"/>
    </location>
</feature>
<reference evidence="2 3" key="1">
    <citation type="submission" date="2022-04" db="EMBL/GenBank/DDBJ databases">
        <title>Hymenobacter sp. isolated from the air.</title>
        <authorList>
            <person name="Won M."/>
            <person name="Lee C.-M."/>
            <person name="Woen H.-Y."/>
            <person name="Kwon S.-W."/>
        </authorList>
    </citation>
    <scope>NUCLEOTIDE SEQUENCE [LARGE SCALE GENOMIC DNA]</scope>
    <source>
        <strain evidence="3">5516 S-25</strain>
    </source>
</reference>
<protein>
    <recommendedName>
        <fullName evidence="4">SH3 domain-containing protein</fullName>
    </recommendedName>
</protein>
<gene>
    <name evidence="2" type="ORF">MWH26_05415</name>
</gene>
<keyword evidence="3" id="KW-1185">Reference proteome</keyword>
<organism evidence="2 3">
    <name type="scientific">Hymenobacter sublimis</name>
    <dbReference type="NCBI Taxonomy" id="2933777"/>
    <lineage>
        <taxon>Bacteria</taxon>
        <taxon>Pseudomonadati</taxon>
        <taxon>Bacteroidota</taxon>
        <taxon>Cytophagia</taxon>
        <taxon>Cytophagales</taxon>
        <taxon>Hymenobacteraceae</taxon>
        <taxon>Hymenobacter</taxon>
    </lineage>
</organism>
<sequence>MSQLQQEERSAFRPAAAEARSRRQAQPLKRRAACGLVMLLGVGAATWLSSCSEEKARRSDSELQTSRPAVVHAEKTGLDEAPEAGGQAFRASGQYLVIAETAYFFTSPEHTTSTGRYLLRGDVVHGEEESEGFVKTRFKTPNGAIVAGWLKATELSRLSSRPAAAPARTTQPIRSTPPPENANSEDTYSYEIDPEPAASSAPDRAVGAQTAVVQVARSYFYNSPDLTQPRKAHCVQGDKVRLGEERGEAVYVRFTNWEKVTTTGWMRKDALRYR</sequence>
<accession>A0ABY4JC07</accession>
<evidence type="ECO:0008006" key="4">
    <source>
        <dbReference type="Google" id="ProtNLM"/>
    </source>
</evidence>
<evidence type="ECO:0000313" key="2">
    <source>
        <dbReference type="EMBL" id="UPL50345.1"/>
    </source>
</evidence>
<evidence type="ECO:0000313" key="3">
    <source>
        <dbReference type="Proteomes" id="UP000829647"/>
    </source>
</evidence>
<evidence type="ECO:0000256" key="1">
    <source>
        <dbReference type="SAM" id="MobiDB-lite"/>
    </source>
</evidence>
<proteinExistence type="predicted"/>
<feature type="compositionally biased region" description="Basic and acidic residues" evidence="1">
    <location>
        <begin position="1"/>
        <end position="11"/>
    </location>
</feature>
<dbReference type="RefSeq" id="WP_247976379.1">
    <property type="nucleotide sequence ID" value="NZ_CP095848.1"/>
</dbReference>
<dbReference type="EMBL" id="CP095848">
    <property type="protein sequence ID" value="UPL50345.1"/>
    <property type="molecule type" value="Genomic_DNA"/>
</dbReference>
<feature type="region of interest" description="Disordered" evidence="1">
    <location>
        <begin position="1"/>
        <end position="24"/>
    </location>
</feature>
<dbReference type="Proteomes" id="UP000829647">
    <property type="component" value="Chromosome"/>
</dbReference>
<name>A0ABY4JC07_9BACT</name>